<dbReference type="FunFam" id="3.90.226.10:FF:000026">
    <property type="entry name" value="3-hydroxyisobutyryl-CoA hydrolase, mitochondrial"/>
    <property type="match status" value="1"/>
</dbReference>
<keyword evidence="14" id="KW-1185">Reference proteome</keyword>
<evidence type="ECO:0000256" key="2">
    <source>
        <dbReference type="ARBA" id="ARBA00004173"/>
    </source>
</evidence>
<evidence type="ECO:0000256" key="10">
    <source>
        <dbReference type="ARBA" id="ARBA00024871"/>
    </source>
</evidence>
<dbReference type="InterPro" id="IPR029045">
    <property type="entry name" value="ClpP/crotonase-like_dom_sf"/>
</dbReference>
<evidence type="ECO:0000256" key="4">
    <source>
        <dbReference type="ARBA" id="ARBA00005254"/>
    </source>
</evidence>
<evidence type="ECO:0000256" key="6">
    <source>
        <dbReference type="ARBA" id="ARBA00016714"/>
    </source>
</evidence>
<accession>A0AAN9V884</accession>
<dbReference type="EC" id="3.1.2.4" evidence="5"/>
<protein>
    <recommendedName>
        <fullName evidence="6">3-hydroxyisobutyryl-CoA hydrolase, mitochondrial</fullName>
        <ecNumber evidence="5">3.1.2.4</ecNumber>
    </recommendedName>
    <alternativeName>
        <fullName evidence="11">3-hydroxyisobutyryl-coenzyme A hydrolase</fullName>
    </alternativeName>
</protein>
<evidence type="ECO:0000259" key="12">
    <source>
        <dbReference type="Pfam" id="PF16113"/>
    </source>
</evidence>
<dbReference type="CDD" id="cd06558">
    <property type="entry name" value="crotonase-like"/>
    <property type="match status" value="1"/>
</dbReference>
<comment type="pathway">
    <text evidence="3">Amino-acid degradation; L-valine degradation.</text>
</comment>
<comment type="caution">
    <text evidence="13">The sequence shown here is derived from an EMBL/GenBank/DDBJ whole genome shotgun (WGS) entry which is preliminary data.</text>
</comment>
<dbReference type="PANTHER" id="PTHR43176:SF3">
    <property type="entry name" value="3-HYDROXYISOBUTYRYL-COA HYDROLASE, MITOCHONDRIAL"/>
    <property type="match status" value="1"/>
</dbReference>
<dbReference type="PANTHER" id="PTHR43176">
    <property type="entry name" value="3-HYDROXYISOBUTYRYL-COA HYDROLASE-RELATED"/>
    <property type="match status" value="1"/>
</dbReference>
<keyword evidence="7" id="KW-0101">Branched-chain amino acid catabolism</keyword>
<gene>
    <name evidence="13" type="ORF">R5R35_002856</name>
</gene>
<dbReference type="Pfam" id="PF16113">
    <property type="entry name" value="ECH_2"/>
    <property type="match status" value="1"/>
</dbReference>
<comment type="subcellular location">
    <subcellularLocation>
        <location evidence="2">Mitochondrion</location>
    </subcellularLocation>
</comment>
<evidence type="ECO:0000256" key="11">
    <source>
        <dbReference type="ARBA" id="ARBA00031181"/>
    </source>
</evidence>
<comment type="similarity">
    <text evidence="4">Belongs to the enoyl-CoA hydratase/isomerase family.</text>
</comment>
<evidence type="ECO:0000256" key="5">
    <source>
        <dbReference type="ARBA" id="ARBA00011915"/>
    </source>
</evidence>
<evidence type="ECO:0000313" key="14">
    <source>
        <dbReference type="Proteomes" id="UP001378592"/>
    </source>
</evidence>
<keyword evidence="9" id="KW-0496">Mitochondrion</keyword>
<evidence type="ECO:0000313" key="13">
    <source>
        <dbReference type="EMBL" id="KAK7791565.1"/>
    </source>
</evidence>
<proteinExistence type="inferred from homology"/>
<organism evidence="13 14">
    <name type="scientific">Gryllus longicercus</name>
    <dbReference type="NCBI Taxonomy" id="2509291"/>
    <lineage>
        <taxon>Eukaryota</taxon>
        <taxon>Metazoa</taxon>
        <taxon>Ecdysozoa</taxon>
        <taxon>Arthropoda</taxon>
        <taxon>Hexapoda</taxon>
        <taxon>Insecta</taxon>
        <taxon>Pterygota</taxon>
        <taxon>Neoptera</taxon>
        <taxon>Polyneoptera</taxon>
        <taxon>Orthoptera</taxon>
        <taxon>Ensifera</taxon>
        <taxon>Gryllidea</taxon>
        <taxon>Grylloidea</taxon>
        <taxon>Gryllidae</taxon>
        <taxon>Gryllinae</taxon>
        <taxon>Gryllus</taxon>
    </lineage>
</organism>
<dbReference type="NCBIfam" id="NF004127">
    <property type="entry name" value="PRK05617.1"/>
    <property type="match status" value="1"/>
</dbReference>
<sequence>MFACRTSVSSKASHVRIRQMAICFSRAMSSEPADDVLFESAQDKGIIVLNRPKALNALNLSMCEKIFPVMKKWEKEKSMVIIKGAGEKAFCAGGDVRAIAAAALKGDTCVGKNFFRCEYTLNNLIGTYQIPYVALIHGITMGGGVGLSVHGTYQVATETTLFAMPETAIGLFPDVGGSFFLPRLGGKLGLFLALSGHRLKGNDVVKAGIASHFCDSSKLPELEKALICCTDPQNNAVKILDEFSKKSSGNKGDFSLAPYLKQIDQCFSASCVEEIFQKLEKDGSEWAVKLLDSLKQMSPTSMKISHRELQEGACMNLQECLIMEYRLGCHACEGHDFIEGVKALLIDKGRKPEWKPSTLEEVTPDILDKAFASLPPSEELQL</sequence>
<evidence type="ECO:0000256" key="7">
    <source>
        <dbReference type="ARBA" id="ARBA00022456"/>
    </source>
</evidence>
<name>A0AAN9V884_9ORTH</name>
<dbReference type="EMBL" id="JAZDUA010000523">
    <property type="protein sequence ID" value="KAK7791565.1"/>
    <property type="molecule type" value="Genomic_DNA"/>
</dbReference>
<evidence type="ECO:0000256" key="1">
    <source>
        <dbReference type="ARBA" id="ARBA00001709"/>
    </source>
</evidence>
<evidence type="ECO:0000256" key="3">
    <source>
        <dbReference type="ARBA" id="ARBA00005109"/>
    </source>
</evidence>
<dbReference type="InterPro" id="IPR032259">
    <property type="entry name" value="HIBYL-CoA-H"/>
</dbReference>
<comment type="function">
    <text evidence="10">Hydrolyzes 3-hydroxyisobutyryl-CoA (HIBYL-CoA), a saline catabolite. Has high activity toward isobutyryl-CoA. Could be an isobutyryl-CoA dehydrogenase that functions in valine catabolism. Also hydrolyzes 3-hydroxypropanoyl-CoA.</text>
</comment>
<evidence type="ECO:0000256" key="9">
    <source>
        <dbReference type="ARBA" id="ARBA00023128"/>
    </source>
</evidence>
<keyword evidence="8" id="KW-0378">Hydrolase</keyword>
<dbReference type="Gene3D" id="3.90.226.10">
    <property type="entry name" value="2-enoyl-CoA Hydratase, Chain A, domain 1"/>
    <property type="match status" value="1"/>
</dbReference>
<dbReference type="InterPro" id="IPR045004">
    <property type="entry name" value="ECH_dom"/>
</dbReference>
<reference evidence="13 14" key="1">
    <citation type="submission" date="2024-03" db="EMBL/GenBank/DDBJ databases">
        <title>The genome assembly and annotation of the cricket Gryllus longicercus Weissman &amp; Gray.</title>
        <authorList>
            <person name="Szrajer S."/>
            <person name="Gray D."/>
            <person name="Ylla G."/>
        </authorList>
    </citation>
    <scope>NUCLEOTIDE SEQUENCE [LARGE SCALE GENOMIC DNA]</scope>
    <source>
        <strain evidence="13">DAG 2021-001</strain>
        <tissue evidence="13">Whole body minus gut</tissue>
    </source>
</reference>
<dbReference type="Proteomes" id="UP001378592">
    <property type="component" value="Unassembled WGS sequence"/>
</dbReference>
<dbReference type="GO" id="GO:0005739">
    <property type="term" value="C:mitochondrion"/>
    <property type="evidence" value="ECO:0007669"/>
    <property type="project" value="UniProtKB-SubCell"/>
</dbReference>
<comment type="catalytic activity">
    <reaction evidence="1">
        <text>3-hydroxy-2-methylpropanoyl-CoA + H2O = 3-hydroxy-2-methylpropanoate + CoA + H(+)</text>
        <dbReference type="Rhea" id="RHEA:20888"/>
        <dbReference type="ChEBI" id="CHEBI:11805"/>
        <dbReference type="ChEBI" id="CHEBI:15377"/>
        <dbReference type="ChEBI" id="CHEBI:15378"/>
        <dbReference type="ChEBI" id="CHEBI:57287"/>
        <dbReference type="ChEBI" id="CHEBI:57340"/>
        <dbReference type="EC" id="3.1.2.4"/>
    </reaction>
</comment>
<dbReference type="GO" id="GO:0003860">
    <property type="term" value="F:3-hydroxyisobutyryl-CoA hydrolase activity"/>
    <property type="evidence" value="ECO:0007669"/>
    <property type="project" value="UniProtKB-EC"/>
</dbReference>
<evidence type="ECO:0000256" key="8">
    <source>
        <dbReference type="ARBA" id="ARBA00022801"/>
    </source>
</evidence>
<dbReference type="AlphaFoldDB" id="A0AAN9V884"/>
<dbReference type="SUPFAM" id="SSF52096">
    <property type="entry name" value="ClpP/crotonase"/>
    <property type="match status" value="1"/>
</dbReference>
<feature type="domain" description="Enoyl-CoA hydratase/isomerase" evidence="12">
    <location>
        <begin position="45"/>
        <end position="371"/>
    </location>
</feature>
<dbReference type="GO" id="GO:0006574">
    <property type="term" value="P:L-valine catabolic process"/>
    <property type="evidence" value="ECO:0007669"/>
    <property type="project" value="TreeGrafter"/>
</dbReference>